<organism evidence="1 2">
    <name type="scientific">Streptomyces yaizuensis</name>
    <dbReference type="NCBI Taxonomy" id="2989713"/>
    <lineage>
        <taxon>Bacteria</taxon>
        <taxon>Bacillati</taxon>
        <taxon>Actinomycetota</taxon>
        <taxon>Actinomycetes</taxon>
        <taxon>Kitasatosporales</taxon>
        <taxon>Streptomycetaceae</taxon>
        <taxon>Streptomyces</taxon>
    </lineage>
</organism>
<dbReference type="RefSeq" id="WP_323444941.1">
    <property type="nucleotide sequence ID" value="NZ_BSBI01000001.1"/>
</dbReference>
<proteinExistence type="predicted"/>
<protein>
    <submittedName>
        <fullName evidence="1">Uncharacterized protein</fullName>
    </submittedName>
</protein>
<reference evidence="1 2" key="1">
    <citation type="submission" date="2022-10" db="EMBL/GenBank/DDBJ databases">
        <title>Draft genome sequence of Streptomyces sp. YSPA8.</title>
        <authorList>
            <person name="Moriuchi R."/>
            <person name="Dohra H."/>
            <person name="Yamamura H."/>
            <person name="Kodani S."/>
        </authorList>
    </citation>
    <scope>NUCLEOTIDE SEQUENCE [LARGE SCALE GENOMIC DNA]</scope>
    <source>
        <strain evidence="1 2">YSPA8</strain>
    </source>
</reference>
<dbReference type="EMBL" id="BSBI01000001">
    <property type="protein sequence ID" value="GLF92819.1"/>
    <property type="molecule type" value="Genomic_DNA"/>
</dbReference>
<gene>
    <name evidence="1" type="ORF">SYYSPA8_01000</name>
</gene>
<evidence type="ECO:0000313" key="1">
    <source>
        <dbReference type="EMBL" id="GLF92819.1"/>
    </source>
</evidence>
<dbReference type="Proteomes" id="UP001291653">
    <property type="component" value="Unassembled WGS sequence"/>
</dbReference>
<comment type="caution">
    <text evidence="1">The sequence shown here is derived from an EMBL/GenBank/DDBJ whole genome shotgun (WGS) entry which is preliminary data.</text>
</comment>
<name>A0ABQ5NR13_9ACTN</name>
<keyword evidence="2" id="KW-1185">Reference proteome</keyword>
<sequence length="169" mass="18677">MSSTVFRSGIGRLRFERGPDELRVWSVEQVPESALYGGLVEVNLLLEGTDDIDAADLVLVGEVLGRLDHYLETGLRFVREALEADPEFFGLTEAESESYRSVPDADFPLDSPQLNFYADEWHLRFAEGRLPVCDPYGLVIAFSGQRPLRVEDVSDAAAVDTDGSGRHAS</sequence>
<evidence type="ECO:0000313" key="2">
    <source>
        <dbReference type="Proteomes" id="UP001291653"/>
    </source>
</evidence>
<accession>A0ABQ5NR13</accession>